<accession>A0A7R9C140</accession>
<feature type="compositionally biased region" description="Acidic residues" evidence="1">
    <location>
        <begin position="240"/>
        <end position="253"/>
    </location>
</feature>
<dbReference type="InterPro" id="IPR031865">
    <property type="entry name" value="DUF4757"/>
</dbReference>
<proteinExistence type="predicted"/>
<name>A0A7R9C140_9CRUS</name>
<reference evidence="3" key="1">
    <citation type="submission" date="2020-11" db="EMBL/GenBank/DDBJ databases">
        <authorList>
            <person name="Tran Van P."/>
        </authorList>
    </citation>
    <scope>NUCLEOTIDE SEQUENCE</scope>
</reference>
<gene>
    <name evidence="3" type="ORF">NMOB1V02_LOCUS11837</name>
</gene>
<keyword evidence="4" id="KW-1185">Reference proteome</keyword>
<dbReference type="Pfam" id="PF15949">
    <property type="entry name" value="DUF4757"/>
    <property type="match status" value="1"/>
</dbReference>
<dbReference type="EMBL" id="OA889432">
    <property type="protein sequence ID" value="CAD7284230.1"/>
    <property type="molecule type" value="Genomic_DNA"/>
</dbReference>
<evidence type="ECO:0000313" key="3">
    <source>
        <dbReference type="EMBL" id="CAD7284230.1"/>
    </source>
</evidence>
<protein>
    <recommendedName>
        <fullName evidence="2">DUF4757 domain-containing protein</fullName>
    </recommendedName>
</protein>
<feature type="region of interest" description="Disordered" evidence="1">
    <location>
        <begin position="1"/>
        <end position="59"/>
    </location>
</feature>
<feature type="region of interest" description="Disordered" evidence="1">
    <location>
        <begin position="148"/>
        <end position="255"/>
    </location>
</feature>
<feature type="region of interest" description="Disordered" evidence="1">
    <location>
        <begin position="298"/>
        <end position="327"/>
    </location>
</feature>
<feature type="compositionally biased region" description="Acidic residues" evidence="1">
    <location>
        <begin position="193"/>
        <end position="205"/>
    </location>
</feature>
<dbReference type="EMBL" id="CAJPEX010007395">
    <property type="protein sequence ID" value="CAG0924382.1"/>
    <property type="molecule type" value="Genomic_DNA"/>
</dbReference>
<dbReference type="Proteomes" id="UP000678499">
    <property type="component" value="Unassembled WGS sequence"/>
</dbReference>
<dbReference type="AlphaFoldDB" id="A0A7R9C140"/>
<evidence type="ECO:0000259" key="2">
    <source>
        <dbReference type="Pfam" id="PF15949"/>
    </source>
</evidence>
<sequence>MPGTPRASVRIEPYTEAHVYSPPNGGGFSPGSNASTDTDSHSVDSNPRPENELTRKTSAGFIPTRSVSVLAGDRKPAYNPMQFVKVGPANLYQQAQQQIKQAEEVKIARGGIKAWRDDEEDWQSNLNNWKCSRRKKTESVIERVAEVKKYEDEALERDAASRKKKTFSEMMQERSEKGRKSKTSFDLSLYTDETGETYEDDDDDGSDKYNGNHRMDQRQGEYDDDDDKAGDSSGSACENSENEPEVRDDDADGEESRVFYNHDNYSGVISGNGSSDRGDLVGASSAVALMSKSVNDLTIEPTTDDDSGFGSSLSKAPSTPHVWSVDKPKGSKPRFQVLYYPVMRTM</sequence>
<feature type="compositionally biased region" description="Basic and acidic residues" evidence="1">
    <location>
        <begin position="148"/>
        <end position="161"/>
    </location>
</feature>
<feature type="domain" description="DUF4757" evidence="2">
    <location>
        <begin position="102"/>
        <end position="173"/>
    </location>
</feature>
<feature type="compositionally biased region" description="Basic and acidic residues" evidence="1">
    <location>
        <begin position="38"/>
        <end position="55"/>
    </location>
</feature>
<organism evidence="3">
    <name type="scientific">Notodromas monacha</name>
    <dbReference type="NCBI Taxonomy" id="399045"/>
    <lineage>
        <taxon>Eukaryota</taxon>
        <taxon>Metazoa</taxon>
        <taxon>Ecdysozoa</taxon>
        <taxon>Arthropoda</taxon>
        <taxon>Crustacea</taxon>
        <taxon>Oligostraca</taxon>
        <taxon>Ostracoda</taxon>
        <taxon>Podocopa</taxon>
        <taxon>Podocopida</taxon>
        <taxon>Cypridocopina</taxon>
        <taxon>Cypridoidea</taxon>
        <taxon>Cyprididae</taxon>
        <taxon>Notodromas</taxon>
    </lineage>
</organism>
<evidence type="ECO:0000256" key="1">
    <source>
        <dbReference type="SAM" id="MobiDB-lite"/>
    </source>
</evidence>
<dbReference type="OrthoDB" id="6382355at2759"/>
<evidence type="ECO:0000313" key="4">
    <source>
        <dbReference type="Proteomes" id="UP000678499"/>
    </source>
</evidence>